<sequence length="97" mass="10467">AFSMDLAVRAGGVHQRQRLAPERGDLHLRGWRADHRLVRGPLRAPPPPGGERQGTPPAGALPPRRPVRGERAALFRVHRFRGTGAGRAAGLSSMLSL</sequence>
<protein>
    <submittedName>
        <fullName evidence="2">Uncharacterized protein</fullName>
    </submittedName>
</protein>
<feature type="non-terminal residue" evidence="2">
    <location>
        <position position="1"/>
    </location>
</feature>
<gene>
    <name evidence="2" type="ORF">AVDCRST_MAG68-4027</name>
</gene>
<accession>A0A6J4M1I2</accession>
<reference evidence="2" key="1">
    <citation type="submission" date="2020-02" db="EMBL/GenBank/DDBJ databases">
        <authorList>
            <person name="Meier V. D."/>
        </authorList>
    </citation>
    <scope>NUCLEOTIDE SEQUENCE</scope>
    <source>
        <strain evidence="2">AVDCRST_MAG68</strain>
    </source>
</reference>
<proteinExistence type="predicted"/>
<dbReference type="EMBL" id="CADCTW010000161">
    <property type="protein sequence ID" value="CAA9347555.1"/>
    <property type="molecule type" value="Genomic_DNA"/>
</dbReference>
<dbReference type="AlphaFoldDB" id="A0A6J4M1I2"/>
<organism evidence="2">
    <name type="scientific">uncultured Gemmatimonadota bacterium</name>
    <dbReference type="NCBI Taxonomy" id="203437"/>
    <lineage>
        <taxon>Bacteria</taxon>
        <taxon>Pseudomonadati</taxon>
        <taxon>Gemmatimonadota</taxon>
        <taxon>environmental samples</taxon>
    </lineage>
</organism>
<evidence type="ECO:0000313" key="2">
    <source>
        <dbReference type="EMBL" id="CAA9347555.1"/>
    </source>
</evidence>
<feature type="region of interest" description="Disordered" evidence="1">
    <location>
        <begin position="36"/>
        <end position="67"/>
    </location>
</feature>
<evidence type="ECO:0000256" key="1">
    <source>
        <dbReference type="SAM" id="MobiDB-lite"/>
    </source>
</evidence>
<name>A0A6J4M1I2_9BACT</name>
<feature type="non-terminal residue" evidence="2">
    <location>
        <position position="97"/>
    </location>
</feature>